<feature type="transmembrane region" description="Helical" evidence="8">
    <location>
        <begin position="37"/>
        <end position="54"/>
    </location>
</feature>
<evidence type="ECO:0000259" key="9">
    <source>
        <dbReference type="Pfam" id="PF01757"/>
    </source>
</evidence>
<keyword evidence="12" id="KW-1185">Reference proteome</keyword>
<evidence type="ECO:0000256" key="1">
    <source>
        <dbReference type="ARBA" id="ARBA00004651"/>
    </source>
</evidence>
<keyword evidence="3" id="KW-0808">Transferase</keyword>
<dbReference type="InterPro" id="IPR002656">
    <property type="entry name" value="Acyl_transf_3_dom"/>
</dbReference>
<feature type="domain" description="SGNH" evidence="10">
    <location>
        <begin position="392"/>
        <end position="650"/>
    </location>
</feature>
<comment type="subcellular location">
    <subcellularLocation>
        <location evidence="1">Cell membrane</location>
        <topology evidence="1">Multi-pass membrane protein</topology>
    </subcellularLocation>
</comment>
<dbReference type="PANTHER" id="PTHR23028:SF53">
    <property type="entry name" value="ACYL_TRANSF_3 DOMAIN-CONTAINING PROTEIN"/>
    <property type="match status" value="1"/>
</dbReference>
<dbReference type="RefSeq" id="WP_258854780.1">
    <property type="nucleotide sequence ID" value="NZ_JANUGV010000001.1"/>
</dbReference>
<feature type="transmembrane region" description="Helical" evidence="8">
    <location>
        <begin position="98"/>
        <end position="116"/>
    </location>
</feature>
<feature type="transmembrane region" description="Helical" evidence="8">
    <location>
        <begin position="75"/>
        <end position="92"/>
    </location>
</feature>
<keyword evidence="7 11" id="KW-0012">Acyltransferase</keyword>
<sequence length="672" mass="73508">MRYRPEIDGLRAVAVLPVILYHAGFGLFGGGYVGVDVFFVISGFLITSIIMADLEKGRFSILEFYERRARRILPALFVMMAVSSLFAWRWLLPADLKGFAQSVVAVSAFASNILFWKTSDYFDTAAELKPLLHTWSLAVEEQFYVIFPLLLMLAWRFGKRRIVALLGVLALASLAVAQWGASAAPTANFFLLPSRGWELLIGAFAAFHFSNPDRRTPAQPLREAGGWTGLVLIACAVFLYGSQTPYPSVYTLVPTVGALLVILFAGADTGAGRLLGSRWFAGVGMISYSAYLWHQPLLAFARYRMPGHPDQLMLGALAAGSLVLAYFSWKYVETPFRQKNVVSRATIFGCSAIACAAFAAAGFAGHVNKGYPSRFPAIEDLLAIRTVDSSPCHTLSRRTADQIRRGDMCKVGAAVTPHFAVIGDSHAGALFESLGRRQGDRPFSFYAVSGGFCAPLLEFRFVGNTIADCDETTSAAFRQVMASPAIDTVVLFAEWANYTKGYRDDGNDRTRSPGLVADSLGAAQTPEQNRMVFERSLQRTVDALERAGKQVVIIEPVPEFPFRVFDSVAKQIVYTGGARDYPRVSIADYRARNHEVLEAFARLHGVRFVDSASLFCSKDNCSSADGRGRILFSDTNHVNEYGADLIAGELMKYIAQPHDAGSAPARSAIASR</sequence>
<evidence type="ECO:0000313" key="12">
    <source>
        <dbReference type="Proteomes" id="UP001205861"/>
    </source>
</evidence>
<feature type="transmembrane region" description="Helical" evidence="8">
    <location>
        <begin position="341"/>
        <end position="364"/>
    </location>
</feature>
<evidence type="ECO:0000259" key="10">
    <source>
        <dbReference type="Pfam" id="PF19040"/>
    </source>
</evidence>
<dbReference type="GO" id="GO:0016746">
    <property type="term" value="F:acyltransferase activity"/>
    <property type="evidence" value="ECO:0007669"/>
    <property type="project" value="UniProtKB-KW"/>
</dbReference>
<dbReference type="InterPro" id="IPR036514">
    <property type="entry name" value="SGNH_hydro_sf"/>
</dbReference>
<evidence type="ECO:0000256" key="8">
    <source>
        <dbReference type="SAM" id="Phobius"/>
    </source>
</evidence>
<evidence type="ECO:0000256" key="4">
    <source>
        <dbReference type="ARBA" id="ARBA00022692"/>
    </source>
</evidence>
<name>A0ABT2BEQ9_9BURK</name>
<proteinExistence type="predicted"/>
<feature type="transmembrane region" description="Helical" evidence="8">
    <location>
        <begin position="247"/>
        <end position="267"/>
    </location>
</feature>
<evidence type="ECO:0000256" key="3">
    <source>
        <dbReference type="ARBA" id="ARBA00022679"/>
    </source>
</evidence>
<feature type="transmembrane region" description="Helical" evidence="8">
    <location>
        <begin position="279"/>
        <end position="300"/>
    </location>
</feature>
<feature type="transmembrane region" description="Helical" evidence="8">
    <location>
        <begin position="162"/>
        <end position="181"/>
    </location>
</feature>
<dbReference type="Pfam" id="PF19040">
    <property type="entry name" value="SGNH"/>
    <property type="match status" value="1"/>
</dbReference>
<evidence type="ECO:0000256" key="6">
    <source>
        <dbReference type="ARBA" id="ARBA00023136"/>
    </source>
</evidence>
<feature type="transmembrane region" description="Helical" evidence="8">
    <location>
        <begin position="312"/>
        <end position="329"/>
    </location>
</feature>
<keyword evidence="5 8" id="KW-1133">Transmembrane helix</keyword>
<dbReference type="InterPro" id="IPR043968">
    <property type="entry name" value="SGNH"/>
</dbReference>
<feature type="transmembrane region" description="Helical" evidence="8">
    <location>
        <begin position="12"/>
        <end position="31"/>
    </location>
</feature>
<gene>
    <name evidence="11" type="ORF">NX773_02335</name>
</gene>
<dbReference type="EMBL" id="JANUGV010000001">
    <property type="protein sequence ID" value="MCS0607001.1"/>
    <property type="molecule type" value="Genomic_DNA"/>
</dbReference>
<organism evidence="11 12">
    <name type="scientific">Massilia solisilvae</name>
    <dbReference type="NCBI Taxonomy" id="1811225"/>
    <lineage>
        <taxon>Bacteria</taxon>
        <taxon>Pseudomonadati</taxon>
        <taxon>Pseudomonadota</taxon>
        <taxon>Betaproteobacteria</taxon>
        <taxon>Burkholderiales</taxon>
        <taxon>Oxalobacteraceae</taxon>
        <taxon>Telluria group</taxon>
        <taxon>Massilia</taxon>
    </lineage>
</organism>
<feature type="domain" description="Acyltransferase 3" evidence="9">
    <location>
        <begin position="5"/>
        <end position="327"/>
    </location>
</feature>
<dbReference type="Pfam" id="PF01757">
    <property type="entry name" value="Acyl_transf_3"/>
    <property type="match status" value="1"/>
</dbReference>
<keyword evidence="6 8" id="KW-0472">Membrane</keyword>
<feature type="transmembrane region" description="Helical" evidence="8">
    <location>
        <begin position="187"/>
        <end position="209"/>
    </location>
</feature>
<dbReference type="Gene3D" id="3.40.50.1110">
    <property type="entry name" value="SGNH hydrolase"/>
    <property type="match status" value="1"/>
</dbReference>
<reference evidence="11 12" key="1">
    <citation type="submission" date="2022-08" db="EMBL/GenBank/DDBJ databases">
        <title>Reclassification of Massilia species as members of the genera Telluria, Duganella, Pseudoduganella, Mokoshia gen. nov. and Zemynaea gen. nov. using orthogonal and non-orthogonal genome-based approaches.</title>
        <authorList>
            <person name="Bowman J.P."/>
        </authorList>
    </citation>
    <scope>NUCLEOTIDE SEQUENCE [LARGE SCALE GENOMIC DNA]</scope>
    <source>
        <strain evidence="11 12">JCM 31607</strain>
    </source>
</reference>
<keyword evidence="4 8" id="KW-0812">Transmembrane</keyword>
<comment type="caution">
    <text evidence="11">The sequence shown here is derived from an EMBL/GenBank/DDBJ whole genome shotgun (WGS) entry which is preliminary data.</text>
</comment>
<keyword evidence="2" id="KW-1003">Cell membrane</keyword>
<feature type="transmembrane region" description="Helical" evidence="8">
    <location>
        <begin position="221"/>
        <end position="241"/>
    </location>
</feature>
<dbReference type="SUPFAM" id="SSF52266">
    <property type="entry name" value="SGNH hydrolase"/>
    <property type="match status" value="1"/>
</dbReference>
<evidence type="ECO:0000256" key="7">
    <source>
        <dbReference type="ARBA" id="ARBA00023315"/>
    </source>
</evidence>
<accession>A0ABT2BEQ9</accession>
<evidence type="ECO:0000256" key="2">
    <source>
        <dbReference type="ARBA" id="ARBA00022475"/>
    </source>
</evidence>
<evidence type="ECO:0000313" key="11">
    <source>
        <dbReference type="EMBL" id="MCS0607001.1"/>
    </source>
</evidence>
<dbReference type="PANTHER" id="PTHR23028">
    <property type="entry name" value="ACETYLTRANSFERASE"/>
    <property type="match status" value="1"/>
</dbReference>
<protein>
    <submittedName>
        <fullName evidence="11">Acyltransferase</fullName>
    </submittedName>
</protein>
<dbReference type="Proteomes" id="UP001205861">
    <property type="component" value="Unassembled WGS sequence"/>
</dbReference>
<evidence type="ECO:0000256" key="5">
    <source>
        <dbReference type="ARBA" id="ARBA00022989"/>
    </source>
</evidence>
<dbReference type="InterPro" id="IPR050879">
    <property type="entry name" value="Acyltransferase_3"/>
</dbReference>